<dbReference type="EMBL" id="CP067089">
    <property type="protein sequence ID" value="QQO09526.1"/>
    <property type="molecule type" value="Genomic_DNA"/>
</dbReference>
<dbReference type="GO" id="GO:0051536">
    <property type="term" value="F:iron-sulfur cluster binding"/>
    <property type="evidence" value="ECO:0007669"/>
    <property type="project" value="UniProtKB-KW"/>
</dbReference>
<evidence type="ECO:0000256" key="1">
    <source>
        <dbReference type="ARBA" id="ARBA00022723"/>
    </source>
</evidence>
<keyword evidence="2" id="KW-0408">Iron</keyword>
<feature type="domain" description="Elp3/MiaA/NifB-like radical SAM core" evidence="4">
    <location>
        <begin position="32"/>
        <end position="253"/>
    </location>
</feature>
<dbReference type="InterPro" id="IPR058240">
    <property type="entry name" value="rSAM_sf"/>
</dbReference>
<protein>
    <submittedName>
        <fullName evidence="5">Radical SAM protein</fullName>
    </submittedName>
</protein>
<dbReference type="SFLD" id="SFLDG01084">
    <property type="entry name" value="Uncharacterised_Radical_SAM_Su"/>
    <property type="match status" value="1"/>
</dbReference>
<evidence type="ECO:0000256" key="2">
    <source>
        <dbReference type="ARBA" id="ARBA00023004"/>
    </source>
</evidence>
<dbReference type="InterPro" id="IPR007197">
    <property type="entry name" value="rSAM"/>
</dbReference>
<dbReference type="SMART" id="SM00729">
    <property type="entry name" value="Elp3"/>
    <property type="match status" value="1"/>
</dbReference>
<dbReference type="InterPro" id="IPR040086">
    <property type="entry name" value="MJ0683-like"/>
</dbReference>
<evidence type="ECO:0000259" key="4">
    <source>
        <dbReference type="SMART" id="SM00729"/>
    </source>
</evidence>
<dbReference type="PANTHER" id="PTHR43432">
    <property type="entry name" value="SLR0285 PROTEIN"/>
    <property type="match status" value="1"/>
</dbReference>
<dbReference type="PANTHER" id="PTHR43432:SF5">
    <property type="entry name" value="ELP3_MIAA_NIFB-LIKE RADICAL SAM CORE DOMAIN-CONTAINING PROTEIN"/>
    <property type="match status" value="1"/>
</dbReference>
<evidence type="ECO:0000256" key="3">
    <source>
        <dbReference type="ARBA" id="ARBA00023014"/>
    </source>
</evidence>
<name>A0A7T7XND1_9SPIR</name>
<gene>
    <name evidence="5" type="ORF">JFL75_00985</name>
</gene>
<proteinExistence type="predicted"/>
<evidence type="ECO:0000313" key="5">
    <source>
        <dbReference type="EMBL" id="QQO09526.1"/>
    </source>
</evidence>
<accession>A0A7T7XND1</accession>
<dbReference type="Gene3D" id="3.80.30.30">
    <property type="match status" value="1"/>
</dbReference>
<keyword evidence="1" id="KW-0479">Metal-binding</keyword>
<reference evidence="5" key="1">
    <citation type="submission" date="2021-01" db="EMBL/GenBank/DDBJ databases">
        <title>Description of Breznakiella homolactica.</title>
        <authorList>
            <person name="Song Y."/>
            <person name="Brune A."/>
        </authorList>
    </citation>
    <scope>NUCLEOTIDE SEQUENCE</scope>
    <source>
        <strain evidence="5">RmG30</strain>
    </source>
</reference>
<dbReference type="InterPro" id="IPR006638">
    <property type="entry name" value="Elp3/MiaA/NifB-like_rSAM"/>
</dbReference>
<dbReference type="RefSeq" id="WP_215626829.1">
    <property type="nucleotide sequence ID" value="NZ_CP067089.2"/>
</dbReference>
<dbReference type="SUPFAM" id="SSF102114">
    <property type="entry name" value="Radical SAM enzymes"/>
    <property type="match status" value="1"/>
</dbReference>
<dbReference type="KEGG" id="bhc:JFL75_00985"/>
<dbReference type="GO" id="GO:0003824">
    <property type="term" value="F:catalytic activity"/>
    <property type="evidence" value="ECO:0007669"/>
    <property type="project" value="InterPro"/>
</dbReference>
<keyword evidence="6" id="KW-1185">Reference proteome</keyword>
<dbReference type="AlphaFoldDB" id="A0A7T7XND1"/>
<dbReference type="CDD" id="cd01335">
    <property type="entry name" value="Radical_SAM"/>
    <property type="match status" value="1"/>
</dbReference>
<dbReference type="SFLD" id="SFLDS00029">
    <property type="entry name" value="Radical_SAM"/>
    <property type="match status" value="1"/>
</dbReference>
<dbReference type="Pfam" id="PF04055">
    <property type="entry name" value="Radical_SAM"/>
    <property type="match status" value="1"/>
</dbReference>
<organism evidence="5 6">
    <name type="scientific">Breznakiella homolactica</name>
    <dbReference type="NCBI Taxonomy" id="2798577"/>
    <lineage>
        <taxon>Bacteria</taxon>
        <taxon>Pseudomonadati</taxon>
        <taxon>Spirochaetota</taxon>
        <taxon>Spirochaetia</taxon>
        <taxon>Spirochaetales</taxon>
        <taxon>Breznakiellaceae</taxon>
        <taxon>Breznakiella</taxon>
    </lineage>
</organism>
<evidence type="ECO:0000313" key="6">
    <source>
        <dbReference type="Proteomes" id="UP000595917"/>
    </source>
</evidence>
<keyword evidence="3" id="KW-0411">Iron-sulfur</keyword>
<dbReference type="GO" id="GO:0046872">
    <property type="term" value="F:metal ion binding"/>
    <property type="evidence" value="ECO:0007669"/>
    <property type="project" value="UniProtKB-KW"/>
</dbReference>
<dbReference type="Proteomes" id="UP000595917">
    <property type="component" value="Chromosome"/>
</dbReference>
<sequence>MSYSLRYTVTMEYIPAKTIVTRTKSPGVWFGIEYNMNIYRGCSHGCIYCDSRSLCYGIENFDTVRAKQDALRIIRNDLAAKRKTGVVGTGAMSDPYNPFERELKLTRNALELINAYRFGAAIATKSPLVARDTDILKDIAEHSPVMVKMTVTAADDGLCRKIEPRVAPSSERFAAVKALTDAGVCAGILMMPILPFIEDTEDNILSIVRQAAESGARFIYPAIGMTLRAGNREYFYEQLDREFPGIREKYIRSYGDRYSCTSTKVRSLWKLFTAECQRFGIRYEMRDIIIDYKRGYTSKQLSLF</sequence>